<dbReference type="SUPFAM" id="SSF144232">
    <property type="entry name" value="HIT/MYND zinc finger-like"/>
    <property type="match status" value="1"/>
</dbReference>
<evidence type="ECO:0000313" key="6">
    <source>
        <dbReference type="EMBL" id="GAT44846.1"/>
    </source>
</evidence>
<evidence type="ECO:0000256" key="1">
    <source>
        <dbReference type="ARBA" id="ARBA00022723"/>
    </source>
</evidence>
<proteinExistence type="predicted"/>
<dbReference type="EMBL" id="DF840275">
    <property type="protein sequence ID" value="GAT44846.1"/>
    <property type="molecule type" value="Genomic_DNA"/>
</dbReference>
<keyword evidence="2 4" id="KW-0863">Zinc-finger</keyword>
<dbReference type="PROSITE" id="PS01108">
    <property type="entry name" value="RIBOSOMAL_L24"/>
    <property type="match status" value="1"/>
</dbReference>
<dbReference type="PROSITE" id="PS50865">
    <property type="entry name" value="ZF_MYND_2"/>
    <property type="match status" value="1"/>
</dbReference>
<sequence length="761" mass="84808">MTRVTLISHWTSRCSNCGHRTPTLKCSGCRISRYCDADCQKKDWPLHKQNCKEHKESLDRIEDTTLAACVQFFSRYTDEWRIPFAQWGLFAANYSNQRKKYLKNYYFAILLEEPSEYNRATRRAAFDVAVAGMFPNTCFQEMIPSAEHAPAEHAEFVHDFEALENTAENLRIVLMSSVVCTVFSVHIRDIFPPSMLGWLHSPSACDYFKDIFDEEFKEVVGHGNLRTASNRVKELFTFISTGEIGGRRLQGGLVAEMHLRTPASTQAETAVETIPFEDESAVWARLKKTIQGAANYQVGLLFNNEFWYASKSTSTHAPFPTRPPPIATLPNCVIHRASGDNTELKAAAEYPVVPSAEEMQVWEDIDKTTQCNVVCNTDIPKLGAGCRVSISAHVKDGISNGRRSGFVTDVQGDGLCRVRVRIHDNPIDVFSSTLTSDLLTTPTRGDEVVVDEDDVRLHFLAHNVLPGIGDRVIVVKGAHSQRVGCIDYQQHVKSGSLVGIRSGDVAINNIAAAHIAHLFLPGDSVKIVYGHFAGQEGFVTRTFSLNWKNVKAAQVPAGGIQVQICKDGSVILVETISQWVRFSQRPSTNETYKDNEHWLSRWDFSGKRLDVRIGASRRGRPSKVQQTYQGMDGFIEPKERVLVGKENGLVDVIVEQTAKRVRLQAEWLEPIHNPNPPHGRLPDKQKAETMVRVVIIGADMSGSLRFMGKYGFVEKDAADKTHVLVKAVSEAGGRLGEATYATENLCRATNVDGYSTKATVF</sequence>
<dbReference type="InterPro" id="IPR002893">
    <property type="entry name" value="Znf_MYND"/>
</dbReference>
<evidence type="ECO:0000256" key="3">
    <source>
        <dbReference type="ARBA" id="ARBA00022833"/>
    </source>
</evidence>
<evidence type="ECO:0000313" key="7">
    <source>
        <dbReference type="Proteomes" id="UP000815677"/>
    </source>
</evidence>
<evidence type="ECO:0000256" key="2">
    <source>
        <dbReference type="ARBA" id="ARBA00022771"/>
    </source>
</evidence>
<protein>
    <recommendedName>
        <fullName evidence="5">MYND-type domain-containing protein</fullName>
    </recommendedName>
</protein>
<dbReference type="Gene3D" id="6.10.140.2220">
    <property type="match status" value="1"/>
</dbReference>
<dbReference type="InterPro" id="IPR005825">
    <property type="entry name" value="Ribosomal_uL24_CS"/>
</dbReference>
<keyword evidence="7" id="KW-1185">Reference proteome</keyword>
<name>A0ABQ0L4S0_MYCCL</name>
<dbReference type="Proteomes" id="UP000815677">
    <property type="component" value="Unassembled WGS sequence"/>
</dbReference>
<evidence type="ECO:0000259" key="5">
    <source>
        <dbReference type="PROSITE" id="PS50865"/>
    </source>
</evidence>
<keyword evidence="1" id="KW-0479">Metal-binding</keyword>
<evidence type="ECO:0000256" key="4">
    <source>
        <dbReference type="PROSITE-ProRule" id="PRU00134"/>
    </source>
</evidence>
<dbReference type="Pfam" id="PF01753">
    <property type="entry name" value="zf-MYND"/>
    <property type="match status" value="1"/>
</dbReference>
<organism evidence="6 7">
    <name type="scientific">Mycena chlorophos</name>
    <name type="common">Agaric fungus</name>
    <name type="synonym">Agaricus chlorophos</name>
    <dbReference type="NCBI Taxonomy" id="658473"/>
    <lineage>
        <taxon>Eukaryota</taxon>
        <taxon>Fungi</taxon>
        <taxon>Dikarya</taxon>
        <taxon>Basidiomycota</taxon>
        <taxon>Agaricomycotina</taxon>
        <taxon>Agaricomycetes</taxon>
        <taxon>Agaricomycetidae</taxon>
        <taxon>Agaricales</taxon>
        <taxon>Marasmiineae</taxon>
        <taxon>Mycenaceae</taxon>
        <taxon>Mycena</taxon>
    </lineage>
</organism>
<reference evidence="6" key="1">
    <citation type="submission" date="2014-09" db="EMBL/GenBank/DDBJ databases">
        <title>Genome sequence of the luminous mushroom Mycena chlorophos for searching fungal bioluminescence genes.</title>
        <authorList>
            <person name="Tanaka Y."/>
            <person name="Kasuga D."/>
            <person name="Oba Y."/>
            <person name="Hase S."/>
            <person name="Sato K."/>
            <person name="Oba Y."/>
            <person name="Sakakibara Y."/>
        </authorList>
    </citation>
    <scope>NUCLEOTIDE SEQUENCE</scope>
</reference>
<feature type="domain" description="MYND-type" evidence="5">
    <location>
        <begin position="14"/>
        <end position="51"/>
    </location>
</feature>
<keyword evidence="3" id="KW-0862">Zinc</keyword>
<accession>A0ABQ0L4S0</accession>
<gene>
    <name evidence="6" type="ORF">MCHLO_02451</name>
</gene>